<keyword evidence="5 9" id="KW-0812">Transmembrane</keyword>
<feature type="transmembrane region" description="Helical" evidence="9">
    <location>
        <begin position="87"/>
        <end position="108"/>
    </location>
</feature>
<name>A0A936ZXV9_9BURK</name>
<comment type="subcellular location">
    <subcellularLocation>
        <location evidence="1 9">Cell inner membrane</location>
        <topology evidence="1 9">Multi-pass membrane protein</topology>
    </subcellularLocation>
</comment>
<comment type="function">
    <text evidence="9">Part of the tripartite ATP-independent periplasmic (TRAP) transport system.</text>
</comment>
<keyword evidence="3" id="KW-1003">Cell membrane</keyword>
<dbReference type="GO" id="GO:0022857">
    <property type="term" value="F:transmembrane transporter activity"/>
    <property type="evidence" value="ECO:0007669"/>
    <property type="project" value="UniProtKB-UniRule"/>
</dbReference>
<dbReference type="Proteomes" id="UP000613011">
    <property type="component" value="Unassembled WGS sequence"/>
</dbReference>
<evidence type="ECO:0000259" key="10">
    <source>
        <dbReference type="Pfam" id="PF04290"/>
    </source>
</evidence>
<evidence type="ECO:0000313" key="11">
    <source>
        <dbReference type="EMBL" id="MBL0423090.1"/>
    </source>
</evidence>
<comment type="caution">
    <text evidence="11">The sequence shown here is derived from an EMBL/GenBank/DDBJ whole genome shotgun (WGS) entry which is preliminary data.</text>
</comment>
<comment type="subunit">
    <text evidence="9">The complex comprises the extracytoplasmic solute receptor protein and the two transmembrane proteins.</text>
</comment>
<evidence type="ECO:0000256" key="5">
    <source>
        <dbReference type="ARBA" id="ARBA00022692"/>
    </source>
</evidence>
<dbReference type="PANTHER" id="PTHR35011">
    <property type="entry name" value="2,3-DIKETO-L-GULONATE TRAP TRANSPORTER SMALL PERMEASE PROTEIN YIAM"/>
    <property type="match status" value="1"/>
</dbReference>
<dbReference type="GO" id="GO:0005886">
    <property type="term" value="C:plasma membrane"/>
    <property type="evidence" value="ECO:0007669"/>
    <property type="project" value="UniProtKB-SubCell"/>
</dbReference>
<evidence type="ECO:0000256" key="2">
    <source>
        <dbReference type="ARBA" id="ARBA00022448"/>
    </source>
</evidence>
<evidence type="ECO:0000256" key="3">
    <source>
        <dbReference type="ARBA" id="ARBA00022475"/>
    </source>
</evidence>
<keyword evidence="6 9" id="KW-1133">Transmembrane helix</keyword>
<evidence type="ECO:0000256" key="6">
    <source>
        <dbReference type="ARBA" id="ARBA00022989"/>
    </source>
</evidence>
<dbReference type="PANTHER" id="PTHR35011:SF2">
    <property type="entry name" value="2,3-DIKETO-L-GULONATE TRAP TRANSPORTER SMALL PERMEASE PROTEIN YIAM"/>
    <property type="match status" value="1"/>
</dbReference>
<proteinExistence type="inferred from homology"/>
<feature type="domain" description="Tripartite ATP-independent periplasmic transporters DctQ component" evidence="10">
    <location>
        <begin position="25"/>
        <end position="153"/>
    </location>
</feature>
<evidence type="ECO:0000256" key="8">
    <source>
        <dbReference type="ARBA" id="ARBA00038436"/>
    </source>
</evidence>
<evidence type="ECO:0000256" key="9">
    <source>
        <dbReference type="RuleBase" id="RU369079"/>
    </source>
</evidence>
<accession>A0A936ZXV9</accession>
<evidence type="ECO:0000313" key="12">
    <source>
        <dbReference type="Proteomes" id="UP000613011"/>
    </source>
</evidence>
<organism evidence="11 12">
    <name type="scientific">Ramlibacter aurantiacus</name>
    <dbReference type="NCBI Taxonomy" id="2801330"/>
    <lineage>
        <taxon>Bacteria</taxon>
        <taxon>Pseudomonadati</taxon>
        <taxon>Pseudomonadota</taxon>
        <taxon>Betaproteobacteria</taxon>
        <taxon>Burkholderiales</taxon>
        <taxon>Comamonadaceae</taxon>
        <taxon>Ramlibacter</taxon>
    </lineage>
</organism>
<dbReference type="AlphaFoldDB" id="A0A936ZXV9"/>
<dbReference type="Pfam" id="PF04290">
    <property type="entry name" value="DctQ"/>
    <property type="match status" value="1"/>
</dbReference>
<sequence length="169" mass="18637">MLGRALAPLHRFAEAVAALLLAVIFIAFIVQIVLRYVFNWPVGWTTELSLAAWLWLVLWGAAFVLKDDEEIRIELIADRAGPARRRVMTAVGALGVLVLFGMSLPAAYDYVTFMKVEKSSYLGVRMDITYSIYIVFVVAVLVRSLRRLVRAVRGTLPAPGTPGVTSSSP</sequence>
<reference evidence="11" key="1">
    <citation type="submission" date="2021-01" db="EMBL/GenBank/DDBJ databases">
        <title>Ramlibacter sp. strain AW1 16S ribosomal RNA gene Genome sequencing and assembly.</title>
        <authorList>
            <person name="Kang M."/>
        </authorList>
    </citation>
    <scope>NUCLEOTIDE SEQUENCE</scope>
    <source>
        <strain evidence="11">AW1</strain>
    </source>
</reference>
<comment type="similarity">
    <text evidence="8 9">Belongs to the TRAP transporter small permease family.</text>
</comment>
<protein>
    <recommendedName>
        <fullName evidence="9">TRAP transporter small permease protein</fullName>
    </recommendedName>
</protein>
<evidence type="ECO:0000256" key="7">
    <source>
        <dbReference type="ARBA" id="ARBA00023136"/>
    </source>
</evidence>
<keyword evidence="2 9" id="KW-0813">Transport</keyword>
<evidence type="ECO:0000256" key="1">
    <source>
        <dbReference type="ARBA" id="ARBA00004429"/>
    </source>
</evidence>
<gene>
    <name evidence="11" type="ORF">JI739_22335</name>
</gene>
<feature type="transmembrane region" description="Helical" evidence="9">
    <location>
        <begin position="50"/>
        <end position="66"/>
    </location>
</feature>
<feature type="transmembrane region" description="Helical" evidence="9">
    <location>
        <begin position="128"/>
        <end position="145"/>
    </location>
</feature>
<dbReference type="InterPro" id="IPR007387">
    <property type="entry name" value="TRAP_DctQ"/>
</dbReference>
<dbReference type="GO" id="GO:0015740">
    <property type="term" value="P:C4-dicarboxylate transport"/>
    <property type="evidence" value="ECO:0007669"/>
    <property type="project" value="TreeGrafter"/>
</dbReference>
<feature type="transmembrane region" description="Helical" evidence="9">
    <location>
        <begin position="12"/>
        <end position="38"/>
    </location>
</feature>
<keyword evidence="12" id="KW-1185">Reference proteome</keyword>
<dbReference type="InterPro" id="IPR055348">
    <property type="entry name" value="DctQ"/>
</dbReference>
<evidence type="ECO:0000256" key="4">
    <source>
        <dbReference type="ARBA" id="ARBA00022519"/>
    </source>
</evidence>
<dbReference type="EMBL" id="JAEQNA010000011">
    <property type="protein sequence ID" value="MBL0423090.1"/>
    <property type="molecule type" value="Genomic_DNA"/>
</dbReference>
<keyword evidence="4 9" id="KW-0997">Cell inner membrane</keyword>
<keyword evidence="7 9" id="KW-0472">Membrane</keyword>